<protein>
    <submittedName>
        <fullName evidence="2">Uncharacterized protein</fullName>
    </submittedName>
</protein>
<dbReference type="Proteomes" id="UP001596507">
    <property type="component" value="Unassembled WGS sequence"/>
</dbReference>
<feature type="transmembrane region" description="Helical" evidence="1">
    <location>
        <begin position="12"/>
        <end position="36"/>
    </location>
</feature>
<comment type="caution">
    <text evidence="2">The sequence shown here is derived from an EMBL/GenBank/DDBJ whole genome shotgun (WGS) entry which is preliminary data.</text>
</comment>
<feature type="transmembrane region" description="Helical" evidence="1">
    <location>
        <begin position="86"/>
        <end position="108"/>
    </location>
</feature>
<evidence type="ECO:0000313" key="2">
    <source>
        <dbReference type="EMBL" id="MFC7267446.1"/>
    </source>
</evidence>
<gene>
    <name evidence="2" type="ORF">ACFQRL_00590</name>
</gene>
<dbReference type="RefSeq" id="WP_262872394.1">
    <property type="nucleotide sequence ID" value="NZ_BAABKW010000008.1"/>
</dbReference>
<keyword evidence="1" id="KW-0812">Transmembrane</keyword>
<organism evidence="2 3">
    <name type="scientific">Microbacterium fluvii</name>
    <dbReference type="NCBI Taxonomy" id="415215"/>
    <lineage>
        <taxon>Bacteria</taxon>
        <taxon>Bacillati</taxon>
        <taxon>Actinomycetota</taxon>
        <taxon>Actinomycetes</taxon>
        <taxon>Micrococcales</taxon>
        <taxon>Microbacteriaceae</taxon>
        <taxon>Microbacterium</taxon>
    </lineage>
</organism>
<dbReference type="EMBL" id="JBHTBE010000001">
    <property type="protein sequence ID" value="MFC7267446.1"/>
    <property type="molecule type" value="Genomic_DNA"/>
</dbReference>
<proteinExistence type="predicted"/>
<accession>A0ABW2H8W2</accession>
<evidence type="ECO:0000313" key="3">
    <source>
        <dbReference type="Proteomes" id="UP001596507"/>
    </source>
</evidence>
<feature type="transmembrane region" description="Helical" evidence="1">
    <location>
        <begin position="56"/>
        <end position="74"/>
    </location>
</feature>
<evidence type="ECO:0000256" key="1">
    <source>
        <dbReference type="SAM" id="Phobius"/>
    </source>
</evidence>
<reference evidence="3" key="1">
    <citation type="journal article" date="2019" name="Int. J. Syst. Evol. Microbiol.">
        <title>The Global Catalogue of Microorganisms (GCM) 10K type strain sequencing project: providing services to taxonomists for standard genome sequencing and annotation.</title>
        <authorList>
            <consortium name="The Broad Institute Genomics Platform"/>
            <consortium name="The Broad Institute Genome Sequencing Center for Infectious Disease"/>
            <person name="Wu L."/>
            <person name="Ma J."/>
        </authorList>
    </citation>
    <scope>NUCLEOTIDE SEQUENCE [LARGE SCALE GENOMIC DNA]</scope>
    <source>
        <strain evidence="3">CGMCC 1.15772</strain>
    </source>
</reference>
<keyword evidence="1" id="KW-0472">Membrane</keyword>
<keyword evidence="1" id="KW-1133">Transmembrane helix</keyword>
<keyword evidence="3" id="KW-1185">Reference proteome</keyword>
<name>A0ABW2H8W2_9MICO</name>
<feature type="transmembrane region" description="Helical" evidence="1">
    <location>
        <begin position="120"/>
        <end position="143"/>
    </location>
</feature>
<sequence length="162" mass="16102">MSGTASAPGGPVRPGVTVAFATIGFGALVIAGLGLVSLALDEDVIVAPGLGQTPGIVAVGVAVAVFAVGLWLAVRRPQPSYGSALAVALAAALAHLGGLWITALAVGADPAAATAAVGRIATTWFGAVLLGAAFIAAWAGVALRRTRSSRPRWPWERRSDDG</sequence>